<reference evidence="1" key="1">
    <citation type="submission" date="2007-04" db="EMBL/GenBank/DDBJ databases">
        <authorList>
            <consortium name="US DOE Joint Genome Institute"/>
            <person name="Copeland A."/>
            <person name="Lucas S."/>
            <person name="Lapidus A."/>
            <person name="Barry K."/>
            <person name="Detter J.C."/>
            <person name="Glavina del Rio T."/>
            <person name="Hammon N."/>
            <person name="Israni S."/>
            <person name="Dalin E."/>
            <person name="Tice H."/>
            <person name="Pitluck S."/>
            <person name="Chain P."/>
            <person name="Malfatti S."/>
            <person name="Shin M."/>
            <person name="Vergez L."/>
            <person name="Schmutz J."/>
            <person name="Larimer F."/>
            <person name="Land M."/>
            <person name="Hauser L."/>
            <person name="Kyrpides N."/>
            <person name="Mikhailova N."/>
            <person name="Miller C."/>
            <person name="Richardson P."/>
        </authorList>
    </citation>
    <scope>NUCLEOTIDE SEQUENCE</scope>
    <source>
        <strain evidence="1">PYR-GCK</strain>
    </source>
</reference>
<dbReference type="AlphaFoldDB" id="A4TDM2"/>
<dbReference type="SUPFAM" id="SSF51905">
    <property type="entry name" value="FAD/NAD(P)-binding domain"/>
    <property type="match status" value="1"/>
</dbReference>
<proteinExistence type="predicted"/>
<dbReference type="STRING" id="350054.Mflv_4378"/>
<sequence>MSVNDPEWDDEVDVVCTDTGLAALATAISATEEDGEVFLADPSRAPRHGWFGLVRPDGEVDREDDETAAYLAELTADLDLTSLTRQDAALPVRRAGAVVPVRRRPIPAFEGRRLRDWAARCIPSPTGYLYTQVTDWTSTTMDCGDGELFKVLDIGAVDVGDDPIGAVTDWLAGEAQDRGLHGVEVTRFEHLVFDEGVVAGAVFSTPDGPLAVRARHGILMGPGTAVPAEASADSAAAGHGVRVALVGKEASRFGRVELLTADAASDPEA</sequence>
<reference evidence="1" key="2">
    <citation type="journal article" date="2013" name="PLoS ONE">
        <title>A Gene Expression Study of the Activities of Aromatic Ring-Cleavage Dioxygenases in Mycobacterium gilvum PYR-GCK to Changes in Salinity and pH during Pyrene Degradation.</title>
        <authorList>
            <person name="Badejo A.C."/>
            <person name="Badejo A.O."/>
            <person name="Shin K.H."/>
            <person name="Chai Y.G."/>
        </authorList>
    </citation>
    <scope>NUCLEOTIDE SEQUENCE [LARGE SCALE GENOMIC DNA]</scope>
    <source>
        <strain evidence="1">PYR-GCK</strain>
    </source>
</reference>
<accession>A4TDM2</accession>
<organism evidence="1">
    <name type="scientific">Mycolicibacterium gilvum (strain PYR-GCK)</name>
    <name type="common">Mycobacterium gilvum (strain PYR-GCK)</name>
    <dbReference type="NCBI Taxonomy" id="350054"/>
    <lineage>
        <taxon>Bacteria</taxon>
        <taxon>Bacillati</taxon>
        <taxon>Actinomycetota</taxon>
        <taxon>Actinomycetes</taxon>
        <taxon>Mycobacteriales</taxon>
        <taxon>Mycobacteriaceae</taxon>
        <taxon>Mycolicibacterium</taxon>
    </lineage>
</organism>
<evidence type="ECO:0000313" key="1">
    <source>
        <dbReference type="EMBL" id="ABP46847.1"/>
    </source>
</evidence>
<gene>
    <name evidence="1" type="ordered locus">Mflv_4378</name>
</gene>
<dbReference type="KEGG" id="mgi:Mflv_4378"/>
<dbReference type="InterPro" id="IPR036188">
    <property type="entry name" value="FAD/NAD-bd_sf"/>
</dbReference>
<dbReference type="eggNOG" id="ENOG5030UVZ">
    <property type="taxonomic scope" value="Bacteria"/>
</dbReference>
<protein>
    <recommendedName>
        <fullName evidence="2">FAD binding protein</fullName>
    </recommendedName>
</protein>
<name>A4TDM2_MYCGI</name>
<evidence type="ECO:0008006" key="2">
    <source>
        <dbReference type="Google" id="ProtNLM"/>
    </source>
</evidence>
<dbReference type="HOGENOM" id="CLU_059533_0_0_11"/>
<dbReference type="EMBL" id="CP000656">
    <property type="protein sequence ID" value="ABP46847.1"/>
    <property type="molecule type" value="Genomic_DNA"/>
</dbReference>